<name>A0A1T5HXZ9_9GAMM</name>
<evidence type="ECO:0000313" key="4">
    <source>
        <dbReference type="EMBL" id="SKC31586.1"/>
    </source>
</evidence>
<keyword evidence="1" id="KW-0285">Flavoprotein</keyword>
<protein>
    <submittedName>
        <fullName evidence="4">NAD(P)H-flavin reductase</fullName>
        <ecNumber evidence="4">1.5.1.-</ecNumber>
    </submittedName>
</protein>
<reference evidence="4 5" key="1">
    <citation type="submission" date="2017-02" db="EMBL/GenBank/DDBJ databases">
        <authorList>
            <person name="Peterson S.W."/>
        </authorList>
    </citation>
    <scope>NUCLEOTIDE SEQUENCE [LARGE SCALE GENOMIC DNA]</scope>
    <source>
        <strain evidence="5">type strain: NCCB 100098</strain>
    </source>
</reference>
<evidence type="ECO:0000313" key="5">
    <source>
        <dbReference type="Proteomes" id="UP000189966"/>
    </source>
</evidence>
<dbReference type="PROSITE" id="PS51384">
    <property type="entry name" value="FAD_FR"/>
    <property type="match status" value="1"/>
</dbReference>
<proteinExistence type="predicted"/>
<dbReference type="EC" id="1.5.1.-" evidence="4"/>
<dbReference type="InterPro" id="IPR017927">
    <property type="entry name" value="FAD-bd_FR_type"/>
</dbReference>
<feature type="domain" description="FAD-binding FR-type" evidence="3">
    <location>
        <begin position="1"/>
        <end position="100"/>
    </location>
</feature>
<dbReference type="InterPro" id="IPR039261">
    <property type="entry name" value="FNR_nucleotide-bd"/>
</dbReference>
<dbReference type="SUPFAM" id="SSF52343">
    <property type="entry name" value="Ferredoxin reductase-like, C-terminal NADP-linked domain"/>
    <property type="match status" value="1"/>
</dbReference>
<dbReference type="InterPro" id="IPR001433">
    <property type="entry name" value="OxRdtase_FAD/NAD-bd"/>
</dbReference>
<dbReference type="Proteomes" id="UP000189966">
    <property type="component" value="Unassembled WGS sequence"/>
</dbReference>
<dbReference type="PRINTS" id="PR00410">
    <property type="entry name" value="PHEHYDRXLASE"/>
</dbReference>
<keyword evidence="2" id="KW-0274">FAD</keyword>
<dbReference type="InterPro" id="IPR017938">
    <property type="entry name" value="Riboflavin_synthase-like_b-brl"/>
</dbReference>
<organism evidence="4 5">
    <name type="scientific">Photobacterium piscicola</name>
    <dbReference type="NCBI Taxonomy" id="1378299"/>
    <lineage>
        <taxon>Bacteria</taxon>
        <taxon>Pseudomonadati</taxon>
        <taxon>Pseudomonadota</taxon>
        <taxon>Gammaproteobacteria</taxon>
        <taxon>Vibrionales</taxon>
        <taxon>Vibrionaceae</taxon>
        <taxon>Photobacterium</taxon>
    </lineage>
</organism>
<accession>A0A1T5HXZ9</accession>
<dbReference type="EMBL" id="FUZI01000001">
    <property type="protein sequence ID" value="SKC31586.1"/>
    <property type="molecule type" value="Genomic_DNA"/>
</dbReference>
<dbReference type="PANTHER" id="PTHR43644:SF1">
    <property type="entry name" value="NAD(P)H-FLAVIN REDUCTASE"/>
    <property type="match status" value="1"/>
</dbReference>
<evidence type="ECO:0000259" key="3">
    <source>
        <dbReference type="PROSITE" id="PS51384"/>
    </source>
</evidence>
<dbReference type="NCBIfam" id="NF005963">
    <property type="entry name" value="PRK08051.1"/>
    <property type="match status" value="1"/>
</dbReference>
<dbReference type="PANTHER" id="PTHR43644">
    <property type="entry name" value="NA(+)-TRANSLOCATING NADH-QUINONE REDUCTASE SUBUNIT"/>
    <property type="match status" value="1"/>
</dbReference>
<sequence length="234" mass="26167">MILYCKVIKIEASECNIFKVFIKPDKCLNFKAGQYILAYLDGKQLPFSIANCPTCNELIELHIGSSVKNTAVKSISYFLGAFVNSSEIQIDAPYGNAWLREDSNSPLLLIAGGTGLSYINSILSNCVNRKLSRSIYVYWGVNNINLLYADSQLKALSSDFNNVSYVPVLENFDNSWYGKKGNVIDAVIEDFCDLSDFDIYICGPQGMTRSVREKLTLLKKADTDKMFSDAFAYL</sequence>
<dbReference type="GO" id="GO:0016491">
    <property type="term" value="F:oxidoreductase activity"/>
    <property type="evidence" value="ECO:0007669"/>
    <property type="project" value="UniProtKB-KW"/>
</dbReference>
<dbReference type="InterPro" id="IPR013112">
    <property type="entry name" value="FAD-bd_8"/>
</dbReference>
<dbReference type="SUPFAM" id="SSF63380">
    <property type="entry name" value="Riboflavin synthase domain-like"/>
    <property type="match status" value="1"/>
</dbReference>
<keyword evidence="4" id="KW-0560">Oxidoreductase</keyword>
<dbReference type="Pfam" id="PF00175">
    <property type="entry name" value="NAD_binding_1"/>
    <property type="match status" value="1"/>
</dbReference>
<dbReference type="AlphaFoldDB" id="A0A1T5HXZ9"/>
<dbReference type="RefSeq" id="WP_080156354.1">
    <property type="nucleotide sequence ID" value="NZ_FUZI01000001.1"/>
</dbReference>
<dbReference type="Gene3D" id="3.40.50.80">
    <property type="entry name" value="Nucleotide-binding domain of ferredoxin-NADP reductase (FNR) module"/>
    <property type="match status" value="1"/>
</dbReference>
<evidence type="ECO:0000256" key="1">
    <source>
        <dbReference type="ARBA" id="ARBA00022630"/>
    </source>
</evidence>
<gene>
    <name evidence="4" type="primary">fre_1</name>
    <name evidence="4" type="ORF">CZ809_01088</name>
</gene>
<dbReference type="Pfam" id="PF08022">
    <property type="entry name" value="FAD_binding_8"/>
    <property type="match status" value="1"/>
</dbReference>
<dbReference type="CDD" id="cd06189">
    <property type="entry name" value="flavin_oxioreductase"/>
    <property type="match status" value="1"/>
</dbReference>
<dbReference type="OrthoDB" id="9806195at2"/>
<evidence type="ECO:0000256" key="2">
    <source>
        <dbReference type="ARBA" id="ARBA00022827"/>
    </source>
</evidence>
<dbReference type="Gene3D" id="2.40.30.10">
    <property type="entry name" value="Translation factors"/>
    <property type="match status" value="1"/>
</dbReference>